<feature type="transmembrane region" description="Helical" evidence="6">
    <location>
        <begin position="369"/>
        <end position="390"/>
    </location>
</feature>
<evidence type="ECO:0000313" key="9">
    <source>
        <dbReference type="Proteomes" id="UP000279236"/>
    </source>
</evidence>
<keyword evidence="5 6" id="KW-0472">Membrane</keyword>
<feature type="transmembrane region" description="Helical" evidence="6">
    <location>
        <begin position="402"/>
        <end position="425"/>
    </location>
</feature>
<feature type="transmembrane region" description="Helical" evidence="6">
    <location>
        <begin position="153"/>
        <end position="175"/>
    </location>
</feature>
<protein>
    <recommendedName>
        <fullName evidence="7">Major facilitator superfamily (MFS) profile domain-containing protein</fullName>
    </recommendedName>
</protein>
<reference evidence="8 9" key="1">
    <citation type="submission" date="2018-11" db="EMBL/GenBank/DDBJ databases">
        <title>Genome sequence of Apiotrichum porosum DSM 27194.</title>
        <authorList>
            <person name="Aliyu H."/>
            <person name="Gorte O."/>
            <person name="Ochsenreither K."/>
        </authorList>
    </citation>
    <scope>NUCLEOTIDE SEQUENCE [LARGE SCALE GENOMIC DNA]</scope>
    <source>
        <strain evidence="8 9">DSM 27194</strain>
    </source>
</reference>
<feature type="transmembrane region" description="Helical" evidence="6">
    <location>
        <begin position="307"/>
        <end position="329"/>
    </location>
</feature>
<feature type="transmembrane region" description="Helical" evidence="6">
    <location>
        <begin position="437"/>
        <end position="458"/>
    </location>
</feature>
<dbReference type="PROSITE" id="PS50850">
    <property type="entry name" value="MFS"/>
    <property type="match status" value="1"/>
</dbReference>
<evidence type="ECO:0000256" key="4">
    <source>
        <dbReference type="ARBA" id="ARBA00022989"/>
    </source>
</evidence>
<name>A0A427XW42_9TREE</name>
<dbReference type="InterPro" id="IPR050360">
    <property type="entry name" value="MFS_Sugar_Transporters"/>
</dbReference>
<evidence type="ECO:0000256" key="6">
    <source>
        <dbReference type="SAM" id="Phobius"/>
    </source>
</evidence>
<evidence type="ECO:0000259" key="7">
    <source>
        <dbReference type="PROSITE" id="PS50850"/>
    </source>
</evidence>
<dbReference type="Pfam" id="PF00083">
    <property type="entry name" value="Sugar_tr"/>
    <property type="match status" value="1"/>
</dbReference>
<dbReference type="GO" id="GO:0005351">
    <property type="term" value="F:carbohydrate:proton symporter activity"/>
    <property type="evidence" value="ECO:0007669"/>
    <property type="project" value="TreeGrafter"/>
</dbReference>
<dbReference type="RefSeq" id="XP_028477041.1">
    <property type="nucleotide sequence ID" value="XM_028622149.1"/>
</dbReference>
<evidence type="ECO:0000256" key="1">
    <source>
        <dbReference type="ARBA" id="ARBA00004141"/>
    </source>
</evidence>
<dbReference type="PANTHER" id="PTHR48022:SF53">
    <property type="entry name" value="ALPHA-GLUCOSIDE TRANSPORTER, PUTATIVE (AFU_ORTHOLOGUE AFUA_3G01700)-RELATED"/>
    <property type="match status" value="1"/>
</dbReference>
<dbReference type="Gene3D" id="1.20.1250.20">
    <property type="entry name" value="MFS general substrate transporter like domains"/>
    <property type="match status" value="1"/>
</dbReference>
<dbReference type="InterPro" id="IPR005828">
    <property type="entry name" value="MFS_sugar_transport-like"/>
</dbReference>
<dbReference type="InterPro" id="IPR005829">
    <property type="entry name" value="Sugar_transporter_CS"/>
</dbReference>
<dbReference type="GeneID" id="39591289"/>
<feature type="transmembrane region" description="Helical" evidence="6">
    <location>
        <begin position="470"/>
        <end position="487"/>
    </location>
</feature>
<dbReference type="InterPro" id="IPR036259">
    <property type="entry name" value="MFS_trans_sf"/>
</dbReference>
<proteinExistence type="inferred from homology"/>
<dbReference type="PANTHER" id="PTHR48022">
    <property type="entry name" value="PLASTIDIC GLUCOSE TRANSPORTER 4"/>
    <property type="match status" value="1"/>
</dbReference>
<feature type="transmembrane region" description="Helical" evidence="6">
    <location>
        <begin position="341"/>
        <end position="362"/>
    </location>
</feature>
<keyword evidence="4 6" id="KW-1133">Transmembrane helix</keyword>
<feature type="transmembrane region" description="Helical" evidence="6">
    <location>
        <begin position="187"/>
        <end position="205"/>
    </location>
</feature>
<feature type="transmembrane region" description="Helical" evidence="6">
    <location>
        <begin position="128"/>
        <end position="147"/>
    </location>
</feature>
<evidence type="ECO:0000256" key="5">
    <source>
        <dbReference type="ARBA" id="ARBA00023136"/>
    </source>
</evidence>
<evidence type="ECO:0000256" key="3">
    <source>
        <dbReference type="ARBA" id="ARBA00022692"/>
    </source>
</evidence>
<gene>
    <name evidence="8" type="ORF">EHS24_006746</name>
</gene>
<feature type="transmembrane region" description="Helical" evidence="6">
    <location>
        <begin position="217"/>
        <end position="238"/>
    </location>
</feature>
<sequence length="532" mass="58994">MTTLEHEAEKHEATHVELAKVDHSASDGLVKSRFDELSIPRTVWVFRRAVFYSLCVYTGYMMEGFELGAGGSVIANAGFIKQFGDGGGGGVRALNPTWVSTWSAFLNIGQMVTFTHIGWVADRFGRKFSFYIAWLWLIVGCTLLNTAKSPPVWAIAKLCNGAGIGVLQITCQVYIMEIVPNRIRGGMVTFQAVWSNIGGIIVSVMMQRLNTNHPDNYLLAMRILWGPIVLMLACWAFIPESPWYHAKRGNKEAAMKSLHRLYGNVEGFDFEEEYGIIARTLEHEKERLNNAPKFVDIFKGLNLKRTLIVMLLSAAQQLAGLAIISTYSTYFFSLAGLQDPFLGSVILSCCNLIAVIAWSIASDAIGRRWIINVCQTFCVLILFTVGGLWWTGATSGNAAAGTALLVICCLWTMAFQVVGMSYYLYSAEIPNAQLRIKTGPVCFLVNSIFGIATCYATPPMLLAMSLKTGFVFGAFSFPICILMWLYLPETKGRSAAEIDELYERKIPAWRWSKTVTEAEETMHAAAQSRAVQ</sequence>
<dbReference type="OrthoDB" id="6612291at2759"/>
<feature type="domain" description="Major facilitator superfamily (MFS) profile" evidence="7">
    <location>
        <begin position="52"/>
        <end position="491"/>
    </location>
</feature>
<feature type="transmembrane region" description="Helical" evidence="6">
    <location>
        <begin position="102"/>
        <end position="121"/>
    </location>
</feature>
<dbReference type="PROSITE" id="PS00216">
    <property type="entry name" value="SUGAR_TRANSPORT_1"/>
    <property type="match status" value="1"/>
</dbReference>
<accession>A0A427XW42</accession>
<dbReference type="GO" id="GO:0016020">
    <property type="term" value="C:membrane"/>
    <property type="evidence" value="ECO:0007669"/>
    <property type="project" value="UniProtKB-SubCell"/>
</dbReference>
<dbReference type="Proteomes" id="UP000279236">
    <property type="component" value="Unassembled WGS sequence"/>
</dbReference>
<comment type="similarity">
    <text evidence="2">Belongs to the major facilitator superfamily. Sugar transporter (TC 2.A.1.1) family.</text>
</comment>
<dbReference type="AlphaFoldDB" id="A0A427XW42"/>
<dbReference type="SUPFAM" id="SSF103473">
    <property type="entry name" value="MFS general substrate transporter"/>
    <property type="match status" value="1"/>
</dbReference>
<keyword evidence="3 6" id="KW-0812">Transmembrane</keyword>
<dbReference type="InterPro" id="IPR020846">
    <property type="entry name" value="MFS_dom"/>
</dbReference>
<evidence type="ECO:0000256" key="2">
    <source>
        <dbReference type="ARBA" id="ARBA00010992"/>
    </source>
</evidence>
<comment type="subcellular location">
    <subcellularLocation>
        <location evidence="1">Membrane</location>
        <topology evidence="1">Multi-pass membrane protein</topology>
    </subcellularLocation>
</comment>
<keyword evidence="9" id="KW-1185">Reference proteome</keyword>
<dbReference type="EMBL" id="RSCE01000004">
    <property type="protein sequence ID" value="RSH83089.1"/>
    <property type="molecule type" value="Genomic_DNA"/>
</dbReference>
<comment type="caution">
    <text evidence="8">The sequence shown here is derived from an EMBL/GenBank/DDBJ whole genome shotgun (WGS) entry which is preliminary data.</text>
</comment>
<organism evidence="8 9">
    <name type="scientific">Apiotrichum porosum</name>
    <dbReference type="NCBI Taxonomy" id="105984"/>
    <lineage>
        <taxon>Eukaryota</taxon>
        <taxon>Fungi</taxon>
        <taxon>Dikarya</taxon>
        <taxon>Basidiomycota</taxon>
        <taxon>Agaricomycotina</taxon>
        <taxon>Tremellomycetes</taxon>
        <taxon>Trichosporonales</taxon>
        <taxon>Trichosporonaceae</taxon>
        <taxon>Apiotrichum</taxon>
    </lineage>
</organism>
<evidence type="ECO:0000313" key="8">
    <source>
        <dbReference type="EMBL" id="RSH83089.1"/>
    </source>
</evidence>